<dbReference type="InterPro" id="IPR002509">
    <property type="entry name" value="NODB_dom"/>
</dbReference>
<dbReference type="SUPFAM" id="SSF88713">
    <property type="entry name" value="Glycoside hydrolase/deacetylase"/>
    <property type="match status" value="1"/>
</dbReference>
<dbReference type="PROSITE" id="PS51677">
    <property type="entry name" value="NODB"/>
    <property type="match status" value="1"/>
</dbReference>
<dbReference type="PANTHER" id="PTHR10587">
    <property type="entry name" value="GLYCOSYL TRANSFERASE-RELATED"/>
    <property type="match status" value="1"/>
</dbReference>
<protein>
    <submittedName>
        <fullName evidence="2">Polysaccharide deacetylase</fullName>
    </submittedName>
</protein>
<dbReference type="RefSeq" id="WP_170031580.1">
    <property type="nucleotide sequence ID" value="NZ_FNDU01000001.1"/>
</dbReference>
<reference evidence="2 3" key="1">
    <citation type="submission" date="2016-10" db="EMBL/GenBank/DDBJ databases">
        <authorList>
            <person name="de Groot N.N."/>
        </authorList>
    </citation>
    <scope>NUCLEOTIDE SEQUENCE [LARGE SCALE GENOMIC DNA]</scope>
    <source>
        <strain evidence="3">P4B,CCM 7963,CECT 7998,DSM 25260,IBRC-M 10614,KCTC 13821</strain>
    </source>
</reference>
<dbReference type="CDD" id="cd10917">
    <property type="entry name" value="CE4_NodB_like_6s_7s"/>
    <property type="match status" value="1"/>
</dbReference>
<dbReference type="Proteomes" id="UP000199017">
    <property type="component" value="Unassembled WGS sequence"/>
</dbReference>
<dbReference type="EMBL" id="FNDU01000001">
    <property type="protein sequence ID" value="SDH48177.1"/>
    <property type="molecule type" value="Genomic_DNA"/>
</dbReference>
<evidence type="ECO:0000259" key="1">
    <source>
        <dbReference type="PROSITE" id="PS51677"/>
    </source>
</evidence>
<dbReference type="InterPro" id="IPR011330">
    <property type="entry name" value="Glyco_hydro/deAcase_b/a-brl"/>
</dbReference>
<feature type="domain" description="NodB homology" evidence="1">
    <location>
        <begin position="21"/>
        <end position="196"/>
    </location>
</feature>
<evidence type="ECO:0000313" key="3">
    <source>
        <dbReference type="Proteomes" id="UP000199017"/>
    </source>
</evidence>
<dbReference type="AlphaFoldDB" id="A0A1G8CRL9"/>
<dbReference type="GO" id="GO:0016810">
    <property type="term" value="F:hydrolase activity, acting on carbon-nitrogen (but not peptide) bonds"/>
    <property type="evidence" value="ECO:0007669"/>
    <property type="project" value="InterPro"/>
</dbReference>
<dbReference type="STRING" id="930129.SAMN05216352_101424"/>
<gene>
    <name evidence="2" type="ORF">SAMN05216352_101424</name>
</gene>
<sequence>MYDFKDERWIKNIEQLRQKDNKVILTFDDGPSRKLEAILDVLKEKQVQAVFFWNSRLLYPQRPWQRVVQEGHKIGSHAHNHKNLTTLTKSEQYKQIKTSVEKIQEMTGLDVQWFRPPFGQYNEETMEILRELCLTPVMWEISSYDWENKSSPEVIVTNVVEHIQEGSIILLHELKQTLKVLPDLIDQIREKGFEFALL</sequence>
<dbReference type="GO" id="GO:0005975">
    <property type="term" value="P:carbohydrate metabolic process"/>
    <property type="evidence" value="ECO:0007669"/>
    <property type="project" value="InterPro"/>
</dbReference>
<organism evidence="2 3">
    <name type="scientific">Alteribacillus bidgolensis</name>
    <dbReference type="NCBI Taxonomy" id="930129"/>
    <lineage>
        <taxon>Bacteria</taxon>
        <taxon>Bacillati</taxon>
        <taxon>Bacillota</taxon>
        <taxon>Bacilli</taxon>
        <taxon>Bacillales</taxon>
        <taxon>Bacillaceae</taxon>
        <taxon>Alteribacillus</taxon>
    </lineage>
</organism>
<dbReference type="InterPro" id="IPR050248">
    <property type="entry name" value="Polysacc_deacetylase_ArnD"/>
</dbReference>
<evidence type="ECO:0000313" key="2">
    <source>
        <dbReference type="EMBL" id="SDH48177.1"/>
    </source>
</evidence>
<accession>A0A1G8CRL9</accession>
<dbReference type="Pfam" id="PF01522">
    <property type="entry name" value="Polysacc_deac_1"/>
    <property type="match status" value="1"/>
</dbReference>
<name>A0A1G8CRL9_9BACI</name>
<dbReference type="Gene3D" id="3.20.20.370">
    <property type="entry name" value="Glycoside hydrolase/deacetylase"/>
    <property type="match status" value="1"/>
</dbReference>
<keyword evidence="3" id="KW-1185">Reference proteome</keyword>
<proteinExistence type="predicted"/>